<organism evidence="2 3">
    <name type="scientific">Candidatus Yanofskybacteria bacterium GW2011_GWA2_44_9</name>
    <dbReference type="NCBI Taxonomy" id="1619025"/>
    <lineage>
        <taxon>Bacteria</taxon>
        <taxon>Candidatus Yanofskyibacteriota</taxon>
    </lineage>
</organism>
<accession>A0A0G1NA92</accession>
<evidence type="ECO:0000313" key="3">
    <source>
        <dbReference type="Proteomes" id="UP000034032"/>
    </source>
</evidence>
<sequence length="53" mass="6027">MVDEIKITDIDEESRENLRIWIESAWDIFNEHIENGSNGEGLASEPTDPKPAD</sequence>
<proteinExistence type="predicted"/>
<name>A0A0G1NA92_9BACT</name>
<feature type="region of interest" description="Disordered" evidence="1">
    <location>
        <begin position="33"/>
        <end position="53"/>
    </location>
</feature>
<protein>
    <submittedName>
        <fullName evidence="2">Uncharacterized protein</fullName>
    </submittedName>
</protein>
<gene>
    <name evidence="2" type="ORF">UW79_C0027G0006</name>
</gene>
<dbReference type="Proteomes" id="UP000034032">
    <property type="component" value="Unassembled WGS sequence"/>
</dbReference>
<dbReference type="AlphaFoldDB" id="A0A0G1NA92"/>
<evidence type="ECO:0000256" key="1">
    <source>
        <dbReference type="SAM" id="MobiDB-lite"/>
    </source>
</evidence>
<reference evidence="2 3" key="1">
    <citation type="journal article" date="2015" name="Nature">
        <title>rRNA introns, odd ribosomes, and small enigmatic genomes across a large radiation of phyla.</title>
        <authorList>
            <person name="Brown C.T."/>
            <person name="Hug L.A."/>
            <person name="Thomas B.C."/>
            <person name="Sharon I."/>
            <person name="Castelle C.J."/>
            <person name="Singh A."/>
            <person name="Wilkins M.J."/>
            <person name="Williams K.H."/>
            <person name="Banfield J.F."/>
        </authorList>
    </citation>
    <scope>NUCLEOTIDE SEQUENCE [LARGE SCALE GENOMIC DNA]</scope>
</reference>
<dbReference type="EMBL" id="LCJR01000027">
    <property type="protein sequence ID" value="KKT81089.1"/>
    <property type="molecule type" value="Genomic_DNA"/>
</dbReference>
<comment type="caution">
    <text evidence="2">The sequence shown here is derived from an EMBL/GenBank/DDBJ whole genome shotgun (WGS) entry which is preliminary data.</text>
</comment>
<evidence type="ECO:0000313" key="2">
    <source>
        <dbReference type="EMBL" id="KKT81089.1"/>
    </source>
</evidence>